<reference evidence="10" key="1">
    <citation type="journal article" date="2015" name="Nature">
        <title>Complex archaea that bridge the gap between prokaryotes and eukaryotes.</title>
        <authorList>
            <person name="Spang A."/>
            <person name="Saw J.H."/>
            <person name="Jorgensen S.L."/>
            <person name="Zaremba-Niedzwiedzka K."/>
            <person name="Martijn J."/>
            <person name="Lind A.E."/>
            <person name="van Eijk R."/>
            <person name="Schleper C."/>
            <person name="Guy L."/>
            <person name="Ettema T.J."/>
        </authorList>
    </citation>
    <scope>NUCLEOTIDE SEQUENCE</scope>
</reference>
<dbReference type="GO" id="GO:0005524">
    <property type="term" value="F:ATP binding"/>
    <property type="evidence" value="ECO:0007669"/>
    <property type="project" value="UniProtKB-KW"/>
</dbReference>
<dbReference type="GO" id="GO:0005886">
    <property type="term" value="C:plasma membrane"/>
    <property type="evidence" value="ECO:0007669"/>
    <property type="project" value="UniProtKB-SubCell"/>
</dbReference>
<sequence length="255" mass="29396">MRYTQYKSRNQYVLFNQNVLSAFCDSIFETTASHVAHICSDAQGRGTVEFFEHEGRELVLKRYHRGGLVGRFVSKTYLFSGLKKARMWQEFELLAQMRDLGLPVPRPIAARCIKTSPLTYQGDVIVERICNARTLAELLCQEALPEKTWEAIGLVIRRFHQHHVDHADLNACNILLNAPGQIYLIDFDKSHIRAAHDHGWCQSNLSRLRRSLQKWKKQQPAFHFESRHWQALERGYQGAQSLPAHASRTAQAVSR</sequence>
<evidence type="ECO:0000256" key="2">
    <source>
        <dbReference type="ARBA" id="ARBA00022475"/>
    </source>
</evidence>
<proteinExistence type="inferred from homology"/>
<evidence type="ECO:0000313" key="10">
    <source>
        <dbReference type="EMBL" id="KKO09120.1"/>
    </source>
</evidence>
<evidence type="ECO:0000256" key="4">
    <source>
        <dbReference type="ARBA" id="ARBA00022679"/>
    </source>
</evidence>
<evidence type="ECO:0008006" key="11">
    <source>
        <dbReference type="Google" id="ProtNLM"/>
    </source>
</evidence>
<gene>
    <name evidence="10" type="ORF">LCGC14_0042390</name>
</gene>
<comment type="subcellular location">
    <subcellularLocation>
        <location evidence="1">Cell inner membrane</location>
        <topology evidence="1">Peripheral membrane protein</topology>
        <orientation evidence="1">Cytoplasmic side</orientation>
    </subcellularLocation>
</comment>
<dbReference type="EMBL" id="LAZR01000008">
    <property type="protein sequence ID" value="KKO09120.1"/>
    <property type="molecule type" value="Genomic_DNA"/>
</dbReference>
<evidence type="ECO:0000256" key="8">
    <source>
        <dbReference type="ARBA" id="ARBA00022985"/>
    </source>
</evidence>
<dbReference type="NCBIfam" id="NF002475">
    <property type="entry name" value="PRK01723.1"/>
    <property type="match status" value="1"/>
</dbReference>
<dbReference type="AlphaFoldDB" id="A0A0F9VYC5"/>
<keyword evidence="9" id="KW-0472">Membrane</keyword>
<dbReference type="GO" id="GO:0009103">
    <property type="term" value="P:lipopolysaccharide biosynthetic process"/>
    <property type="evidence" value="ECO:0007669"/>
    <property type="project" value="UniProtKB-KW"/>
</dbReference>
<dbReference type="Gene3D" id="1.10.510.10">
    <property type="entry name" value="Transferase(Phosphotransferase) domain 1"/>
    <property type="match status" value="1"/>
</dbReference>
<evidence type="ECO:0000256" key="7">
    <source>
        <dbReference type="ARBA" id="ARBA00022840"/>
    </source>
</evidence>
<dbReference type="GO" id="GO:0016301">
    <property type="term" value="F:kinase activity"/>
    <property type="evidence" value="ECO:0007669"/>
    <property type="project" value="UniProtKB-KW"/>
</dbReference>
<name>A0A0F9VYC5_9ZZZZ</name>
<dbReference type="InterPro" id="IPR011009">
    <property type="entry name" value="Kinase-like_dom_sf"/>
</dbReference>
<dbReference type="Pfam" id="PF06293">
    <property type="entry name" value="Kdo"/>
    <property type="match status" value="1"/>
</dbReference>
<dbReference type="SUPFAM" id="SSF56112">
    <property type="entry name" value="Protein kinase-like (PK-like)"/>
    <property type="match status" value="1"/>
</dbReference>
<evidence type="ECO:0000256" key="6">
    <source>
        <dbReference type="ARBA" id="ARBA00022777"/>
    </source>
</evidence>
<evidence type="ECO:0000256" key="3">
    <source>
        <dbReference type="ARBA" id="ARBA00022519"/>
    </source>
</evidence>
<accession>A0A0F9VYC5</accession>
<dbReference type="InterPro" id="IPR022826">
    <property type="entry name" value="KDO_kinase"/>
</dbReference>
<dbReference type="HAMAP" id="MF_00521">
    <property type="entry name" value="KDO_kinase"/>
    <property type="match status" value="1"/>
</dbReference>
<evidence type="ECO:0000256" key="5">
    <source>
        <dbReference type="ARBA" id="ARBA00022741"/>
    </source>
</evidence>
<organism evidence="10">
    <name type="scientific">marine sediment metagenome</name>
    <dbReference type="NCBI Taxonomy" id="412755"/>
    <lineage>
        <taxon>unclassified sequences</taxon>
        <taxon>metagenomes</taxon>
        <taxon>ecological metagenomes</taxon>
    </lineage>
</organism>
<protein>
    <recommendedName>
        <fullName evidence="11">3-deoxy-D-manno-octulosonic acid kinase</fullName>
    </recommendedName>
</protein>
<keyword evidence="7" id="KW-0067">ATP-binding</keyword>
<evidence type="ECO:0000256" key="9">
    <source>
        <dbReference type="ARBA" id="ARBA00023136"/>
    </source>
</evidence>
<keyword evidence="8" id="KW-0448">Lipopolysaccharide biosynthesis</keyword>
<comment type="caution">
    <text evidence="10">The sequence shown here is derived from an EMBL/GenBank/DDBJ whole genome shotgun (WGS) entry which is preliminary data.</text>
</comment>
<keyword evidence="2" id="KW-1003">Cell membrane</keyword>
<dbReference type="GO" id="GO:0016773">
    <property type="term" value="F:phosphotransferase activity, alcohol group as acceptor"/>
    <property type="evidence" value="ECO:0007669"/>
    <property type="project" value="InterPro"/>
</dbReference>
<keyword evidence="4" id="KW-0808">Transferase</keyword>
<keyword evidence="6" id="KW-0418">Kinase</keyword>
<keyword evidence="3" id="KW-0997">Cell inner membrane</keyword>
<keyword evidence="5" id="KW-0547">Nucleotide-binding</keyword>
<evidence type="ECO:0000256" key="1">
    <source>
        <dbReference type="ARBA" id="ARBA00004515"/>
    </source>
</evidence>